<comment type="caution">
    <text evidence="2">The sequence shown here is derived from an EMBL/GenBank/DDBJ whole genome shotgun (WGS) entry which is preliminary data.</text>
</comment>
<dbReference type="Pfam" id="PF20150">
    <property type="entry name" value="2EXR"/>
    <property type="match status" value="1"/>
</dbReference>
<evidence type="ECO:0000313" key="2">
    <source>
        <dbReference type="EMBL" id="KAL1595151.1"/>
    </source>
</evidence>
<proteinExistence type="predicted"/>
<organism evidence="2 3">
    <name type="scientific">Paraconiothyrium brasiliense</name>
    <dbReference type="NCBI Taxonomy" id="300254"/>
    <lineage>
        <taxon>Eukaryota</taxon>
        <taxon>Fungi</taxon>
        <taxon>Dikarya</taxon>
        <taxon>Ascomycota</taxon>
        <taxon>Pezizomycotina</taxon>
        <taxon>Dothideomycetes</taxon>
        <taxon>Pleosporomycetidae</taxon>
        <taxon>Pleosporales</taxon>
        <taxon>Massarineae</taxon>
        <taxon>Didymosphaeriaceae</taxon>
        <taxon>Paraconiothyrium</taxon>
    </lineage>
</organism>
<gene>
    <name evidence="2" type="ORF">SLS60_009839</name>
</gene>
<keyword evidence="3" id="KW-1185">Reference proteome</keyword>
<feature type="domain" description="2EXR" evidence="1">
    <location>
        <begin position="13"/>
        <end position="79"/>
    </location>
</feature>
<accession>A0ABR3QSN4</accession>
<evidence type="ECO:0000313" key="3">
    <source>
        <dbReference type="Proteomes" id="UP001521785"/>
    </source>
</evidence>
<dbReference type="EMBL" id="JAKJXO020000016">
    <property type="protein sequence ID" value="KAL1595151.1"/>
    <property type="molecule type" value="Genomic_DNA"/>
</dbReference>
<protein>
    <recommendedName>
        <fullName evidence="1">2EXR domain-containing protein</fullName>
    </recommendedName>
</protein>
<dbReference type="Proteomes" id="UP001521785">
    <property type="component" value="Unassembled WGS sequence"/>
</dbReference>
<evidence type="ECO:0000259" key="1">
    <source>
        <dbReference type="Pfam" id="PF20150"/>
    </source>
</evidence>
<sequence>MSTAKQPVKPMHPLFLNLPGELRNRIYDLAATTDNATRLVKRTPSSAPSTYAALTRVCRQIREEYLPIQQHNAYLQVYFEELNDFICTFFNEDNPVRFLQIEFRRLHTTPEVEVELLPILRALANSMSISTWPGKWRSLVLSME</sequence>
<dbReference type="InterPro" id="IPR045518">
    <property type="entry name" value="2EXR"/>
</dbReference>
<reference evidence="2 3" key="1">
    <citation type="submission" date="2024-02" db="EMBL/GenBank/DDBJ databases">
        <title>De novo assembly and annotation of 12 fungi associated with fruit tree decline syndrome in Ontario, Canada.</title>
        <authorList>
            <person name="Sulman M."/>
            <person name="Ellouze W."/>
            <person name="Ilyukhin E."/>
        </authorList>
    </citation>
    <scope>NUCLEOTIDE SEQUENCE [LARGE SCALE GENOMIC DNA]</scope>
    <source>
        <strain evidence="2 3">M42-189</strain>
    </source>
</reference>
<name>A0ABR3QSN4_9PLEO</name>